<dbReference type="GO" id="GO:0045944">
    <property type="term" value="P:positive regulation of transcription by RNA polymerase II"/>
    <property type="evidence" value="ECO:0007669"/>
    <property type="project" value="TreeGrafter"/>
</dbReference>
<dbReference type="SMART" id="SM00066">
    <property type="entry name" value="GAL4"/>
    <property type="match status" value="1"/>
</dbReference>
<feature type="region of interest" description="Disordered" evidence="5">
    <location>
        <begin position="55"/>
        <end position="87"/>
    </location>
</feature>
<gene>
    <name evidence="7" type="ORF">ACN38_g12059</name>
</gene>
<proteinExistence type="predicted"/>
<feature type="region of interest" description="Disordered" evidence="5">
    <location>
        <begin position="338"/>
        <end position="361"/>
    </location>
</feature>
<dbReference type="GO" id="GO:0005634">
    <property type="term" value="C:nucleus"/>
    <property type="evidence" value="ECO:0007669"/>
    <property type="project" value="TreeGrafter"/>
</dbReference>
<dbReference type="PANTHER" id="PTHR31644:SF2">
    <property type="entry name" value="TRANSCRIPTIONAL ACTIVATOR ARO80-RELATED"/>
    <property type="match status" value="1"/>
</dbReference>
<evidence type="ECO:0000256" key="5">
    <source>
        <dbReference type="SAM" id="MobiDB-lite"/>
    </source>
</evidence>
<evidence type="ECO:0000256" key="2">
    <source>
        <dbReference type="ARBA" id="ARBA00023125"/>
    </source>
</evidence>
<sequence>MSSAREHKRVYQACEPCREKKVRCELGSADCPNKPPCARCRRESKQCFFAASRIRKTASTKRRAESPLDREPRPQHTTGVPDFAVSHDTLPPAVEEESQPFPEDGRAAAALLEGHPRTYHDALTLLSEACEHSEARKESADGSTSSSHPQGARPNPTGTALGIHTDTATNKGTAEALRAWSNVRFVRGGLFTAEEGLDMVDHFYNLHSAFSPVVPEYFRSHSQHATLIEEEPVLTIAMLMIGSRYRKWTGPAAVARSYIVHDRIWRYLQGMISRLFWSEDLFVGEFVSLKDPFLGPGRGPQPTHMDSWSHGFRTLGTCEALLLLLDWHPRALHFPPPDEDTSSIVLPEPKRPRKSASTTGYYGPGSGHDWLARSDRLCHSMLSTVLMLATEMGIFCEDNSFGQDEIRNDHLKITRDQERFHRIRCLIWVYATLQPGRPGRRNPAQCTPTKSPGIRNDDATECWMRVATIMQNANDLLFVSPKYTGEIIRNGQYLRIVSGLEPLLNESIVEFDHAKLAKQTRYILSIEYEYAQLCIFGLALQAVISRNCRDDSSSRLERHSQGTLPEEEKYLRETVRAARTILKTVLADLLPHGSLTYIPVRSYSRILGSALILLKCCAAGISEIDVPMSLDLVRRVAVGLRNSAVDDTHLSTRWGDLLENLAGRLQTRLSQPTMPKASSTRLSSLATLSKDQADASNAPHVTHLSTVQSSPQNIQARANLEPNNNILDLNQSNSLDAKYDTQFDACSTWWDDQFSQVNLNCMPWFPTLGLVGGSGSDPLLSNDFADGIFESVGPTH</sequence>
<dbReference type="GO" id="GO:0009074">
    <property type="term" value="P:aromatic amino acid family catabolic process"/>
    <property type="evidence" value="ECO:0007669"/>
    <property type="project" value="TreeGrafter"/>
</dbReference>
<dbReference type="SUPFAM" id="SSF57701">
    <property type="entry name" value="Zn2/Cys6 DNA-binding domain"/>
    <property type="match status" value="1"/>
</dbReference>
<evidence type="ECO:0000259" key="6">
    <source>
        <dbReference type="PROSITE" id="PS50048"/>
    </source>
</evidence>
<dbReference type="CDD" id="cd00067">
    <property type="entry name" value="GAL4"/>
    <property type="match status" value="1"/>
</dbReference>
<dbReference type="InterPro" id="IPR052780">
    <property type="entry name" value="AAA_Catabolism_Regulators"/>
</dbReference>
<dbReference type="Proteomes" id="UP000037696">
    <property type="component" value="Unassembled WGS sequence"/>
</dbReference>
<organism evidence="7 8">
    <name type="scientific">Penicillium nordicum</name>
    <dbReference type="NCBI Taxonomy" id="229535"/>
    <lineage>
        <taxon>Eukaryota</taxon>
        <taxon>Fungi</taxon>
        <taxon>Dikarya</taxon>
        <taxon>Ascomycota</taxon>
        <taxon>Pezizomycotina</taxon>
        <taxon>Eurotiomycetes</taxon>
        <taxon>Eurotiomycetidae</taxon>
        <taxon>Eurotiales</taxon>
        <taxon>Aspergillaceae</taxon>
        <taxon>Penicillium</taxon>
    </lineage>
</organism>
<evidence type="ECO:0000256" key="4">
    <source>
        <dbReference type="ARBA" id="ARBA00023242"/>
    </source>
</evidence>
<dbReference type="GO" id="GO:0003677">
    <property type="term" value="F:DNA binding"/>
    <property type="evidence" value="ECO:0007669"/>
    <property type="project" value="UniProtKB-KW"/>
</dbReference>
<evidence type="ECO:0000256" key="3">
    <source>
        <dbReference type="ARBA" id="ARBA00023163"/>
    </source>
</evidence>
<keyword evidence="1" id="KW-0805">Transcription regulation</keyword>
<dbReference type="PROSITE" id="PS50048">
    <property type="entry name" value="ZN2_CY6_FUNGAL_2"/>
    <property type="match status" value="1"/>
</dbReference>
<name>A0A0M8NQ80_9EURO</name>
<feature type="domain" description="Zn(2)-C6 fungal-type" evidence="6">
    <location>
        <begin position="13"/>
        <end position="49"/>
    </location>
</feature>
<evidence type="ECO:0000313" key="8">
    <source>
        <dbReference type="Proteomes" id="UP000037696"/>
    </source>
</evidence>
<dbReference type="PROSITE" id="PS00463">
    <property type="entry name" value="ZN2_CY6_FUNGAL_1"/>
    <property type="match status" value="1"/>
</dbReference>
<dbReference type="PANTHER" id="PTHR31644">
    <property type="entry name" value="TRANSCRIPTIONAL ACTIVATOR ARO80-RELATED"/>
    <property type="match status" value="1"/>
</dbReference>
<feature type="compositionally biased region" description="Basic and acidic residues" evidence="5">
    <location>
        <begin position="131"/>
        <end position="140"/>
    </location>
</feature>
<dbReference type="GO" id="GO:0000981">
    <property type="term" value="F:DNA-binding transcription factor activity, RNA polymerase II-specific"/>
    <property type="evidence" value="ECO:0007669"/>
    <property type="project" value="InterPro"/>
</dbReference>
<feature type="region of interest" description="Disordered" evidence="5">
    <location>
        <begin position="131"/>
        <end position="165"/>
    </location>
</feature>
<dbReference type="STRING" id="229535.A0A0M8NQ80"/>
<comment type="caution">
    <text evidence="7">The sequence shown here is derived from an EMBL/GenBank/DDBJ whole genome shotgun (WGS) entry which is preliminary data.</text>
</comment>
<evidence type="ECO:0000256" key="1">
    <source>
        <dbReference type="ARBA" id="ARBA00023015"/>
    </source>
</evidence>
<dbReference type="AlphaFoldDB" id="A0A0M8NQ80"/>
<dbReference type="Gene3D" id="4.10.240.10">
    <property type="entry name" value="Zn(2)-C6 fungal-type DNA-binding domain"/>
    <property type="match status" value="1"/>
</dbReference>
<dbReference type="InterPro" id="IPR001138">
    <property type="entry name" value="Zn2Cys6_DnaBD"/>
</dbReference>
<dbReference type="GO" id="GO:0008270">
    <property type="term" value="F:zinc ion binding"/>
    <property type="evidence" value="ECO:0007669"/>
    <property type="project" value="InterPro"/>
</dbReference>
<accession>A0A0M8NQ80</accession>
<dbReference type="OrthoDB" id="2262349at2759"/>
<keyword evidence="4" id="KW-0539">Nucleus</keyword>
<dbReference type="InterPro" id="IPR036864">
    <property type="entry name" value="Zn2-C6_fun-type_DNA-bd_sf"/>
</dbReference>
<feature type="compositionally biased region" description="Basic and acidic residues" evidence="5">
    <location>
        <begin position="62"/>
        <end position="74"/>
    </location>
</feature>
<reference evidence="7 8" key="1">
    <citation type="submission" date="2015-08" db="EMBL/GenBank/DDBJ databases">
        <title>Genome sequencing of Penicillium nordicum.</title>
        <authorList>
            <person name="Nguyen H.D."/>
            <person name="Seifert K.A."/>
        </authorList>
    </citation>
    <scope>NUCLEOTIDE SEQUENCE [LARGE SCALE GENOMIC DNA]</scope>
    <source>
        <strain evidence="7 8">DAOMC 185683</strain>
    </source>
</reference>
<keyword evidence="8" id="KW-1185">Reference proteome</keyword>
<evidence type="ECO:0000313" key="7">
    <source>
        <dbReference type="EMBL" id="KOS37156.1"/>
    </source>
</evidence>
<protein>
    <recommendedName>
        <fullName evidence="6">Zn(2)-C6 fungal-type domain-containing protein</fullName>
    </recommendedName>
</protein>
<keyword evidence="2" id="KW-0238">DNA-binding</keyword>
<keyword evidence="3" id="KW-0804">Transcription</keyword>
<dbReference type="EMBL" id="LHQQ01000348">
    <property type="protein sequence ID" value="KOS37156.1"/>
    <property type="molecule type" value="Genomic_DNA"/>
</dbReference>